<protein>
    <submittedName>
        <fullName evidence="1">Uncharacterized protein</fullName>
    </submittedName>
</protein>
<accession>A0A1C5AU21</accession>
<evidence type="ECO:0000313" key="1">
    <source>
        <dbReference type="EMBL" id="SCF48700.1"/>
    </source>
</evidence>
<reference evidence="2" key="1">
    <citation type="submission" date="2016-06" db="EMBL/GenBank/DDBJ databases">
        <authorList>
            <person name="Varghese N."/>
            <person name="Submissions Spin"/>
        </authorList>
    </citation>
    <scope>NUCLEOTIDE SEQUENCE [LARGE SCALE GENOMIC DNA]</scope>
    <source>
        <strain evidence="2">DSM 44100</strain>
    </source>
</reference>
<evidence type="ECO:0000313" key="2">
    <source>
        <dbReference type="Proteomes" id="UP000198797"/>
    </source>
</evidence>
<dbReference type="Proteomes" id="UP000198797">
    <property type="component" value="Unassembled WGS sequence"/>
</dbReference>
<organism evidence="1 2">
    <name type="scientific">Micromonospora matsumotoense</name>
    <dbReference type="NCBI Taxonomy" id="121616"/>
    <lineage>
        <taxon>Bacteria</taxon>
        <taxon>Bacillati</taxon>
        <taxon>Actinomycetota</taxon>
        <taxon>Actinomycetes</taxon>
        <taxon>Micromonosporales</taxon>
        <taxon>Micromonosporaceae</taxon>
        <taxon>Micromonospora</taxon>
    </lineage>
</organism>
<dbReference type="InterPro" id="IPR054202">
    <property type="entry name" value="DUF6907"/>
</dbReference>
<name>A0A1C5AU21_9ACTN</name>
<sequence length="264" mass="28077">MRCTPAEAERLADLLGHAVGLAEAPLPTDGASDGPFWQDTACPSWCEGGHLPEDAYEDRLHSGGLHSGGLPSGGRTLIDLLLETAAEGIPEQLEVTVAQHYRSTTARVHVIKSEQAELRLTPAEARTLAAHLLKLVRAAGLPVETTWPWNPIEGMTVGGDPAFPCPHRHPWCSGHNKTEITEYRQLGSHLLHSGPITSIPITTSSSPGSIDISINSLTDRAQPLAYLQLLGGDGGAELDATAIDQTIAALQFTKKFLLEAQPGS</sequence>
<dbReference type="Pfam" id="PF21848">
    <property type="entry name" value="DUF6907"/>
    <property type="match status" value="1"/>
</dbReference>
<dbReference type="EMBL" id="FMCU01000028">
    <property type="protein sequence ID" value="SCF48700.1"/>
    <property type="molecule type" value="Genomic_DNA"/>
</dbReference>
<keyword evidence="2" id="KW-1185">Reference proteome</keyword>
<gene>
    <name evidence="1" type="ORF">GA0070216_12822</name>
</gene>
<proteinExistence type="predicted"/>
<dbReference type="AlphaFoldDB" id="A0A1C5AU21"/>